<reference evidence="6 7" key="1">
    <citation type="submission" date="2020-10" db="EMBL/GenBank/DDBJ databases">
        <title>Connecting structure to function with the recovery of over 1000 high-quality activated sludge metagenome-assembled genomes encoding full-length rRNA genes using long-read sequencing.</title>
        <authorList>
            <person name="Singleton C.M."/>
            <person name="Petriglieri F."/>
            <person name="Kristensen J.M."/>
            <person name="Kirkegaard R.H."/>
            <person name="Michaelsen T.Y."/>
            <person name="Andersen M.H."/>
            <person name="Karst S.M."/>
            <person name="Dueholm M.S."/>
            <person name="Nielsen P.H."/>
            <person name="Albertsen M."/>
        </authorList>
    </citation>
    <scope>NUCLEOTIDE SEQUENCE [LARGE SCALE GENOMIC DNA]</scope>
    <source>
        <strain evidence="6">Ribe_18-Q3-R11-54_MAXAC.273</strain>
    </source>
</reference>
<organism evidence="6 7">
    <name type="scientific">Candidatus Opimibacter skivensis</name>
    <dbReference type="NCBI Taxonomy" id="2982028"/>
    <lineage>
        <taxon>Bacteria</taxon>
        <taxon>Pseudomonadati</taxon>
        <taxon>Bacteroidota</taxon>
        <taxon>Saprospiria</taxon>
        <taxon>Saprospirales</taxon>
        <taxon>Saprospiraceae</taxon>
        <taxon>Candidatus Opimibacter</taxon>
    </lineage>
</organism>
<protein>
    <recommendedName>
        <fullName evidence="5">Putative 3-methyladenine DNA glycosylase</fullName>
        <ecNumber evidence="5">3.2.2.-</ecNumber>
    </recommendedName>
</protein>
<gene>
    <name evidence="6" type="ORF">IPP15_08150</name>
</gene>
<name>A0A9D7SSP9_9BACT</name>
<dbReference type="Pfam" id="PF02245">
    <property type="entry name" value="Pur_DNA_glyco"/>
    <property type="match status" value="1"/>
</dbReference>
<dbReference type="InterPro" id="IPR003180">
    <property type="entry name" value="MPG"/>
</dbReference>
<dbReference type="GO" id="GO:0003905">
    <property type="term" value="F:alkylbase DNA N-glycosylase activity"/>
    <property type="evidence" value="ECO:0007669"/>
    <property type="project" value="InterPro"/>
</dbReference>
<evidence type="ECO:0000256" key="3">
    <source>
        <dbReference type="ARBA" id="ARBA00022801"/>
    </source>
</evidence>
<dbReference type="Gene3D" id="3.10.300.10">
    <property type="entry name" value="Methylpurine-DNA glycosylase (MPG)"/>
    <property type="match status" value="1"/>
</dbReference>
<evidence type="ECO:0000256" key="5">
    <source>
        <dbReference type="HAMAP-Rule" id="MF_00527"/>
    </source>
</evidence>
<keyword evidence="3 5" id="KW-0378">Hydrolase</keyword>
<accession>A0A9D7SSP9</accession>
<dbReference type="HAMAP" id="MF_00527">
    <property type="entry name" value="3MGH"/>
    <property type="match status" value="1"/>
</dbReference>
<dbReference type="EC" id="3.2.2.-" evidence="5"/>
<evidence type="ECO:0000313" key="7">
    <source>
        <dbReference type="Proteomes" id="UP000808337"/>
    </source>
</evidence>
<keyword evidence="6" id="KW-0326">Glycosidase</keyword>
<evidence type="ECO:0000313" key="6">
    <source>
        <dbReference type="EMBL" id="MBK9982382.1"/>
    </source>
</evidence>
<comment type="similarity">
    <text evidence="1 5">Belongs to the DNA glycosylase MPG family.</text>
</comment>
<dbReference type="FunFam" id="3.10.300.10:FF:000001">
    <property type="entry name" value="Putative 3-methyladenine DNA glycosylase"/>
    <property type="match status" value="1"/>
</dbReference>
<dbReference type="Proteomes" id="UP000808337">
    <property type="component" value="Unassembled WGS sequence"/>
</dbReference>
<dbReference type="NCBIfam" id="TIGR00567">
    <property type="entry name" value="3mg"/>
    <property type="match status" value="1"/>
</dbReference>
<keyword evidence="2 5" id="KW-0227">DNA damage</keyword>
<dbReference type="InterPro" id="IPR036995">
    <property type="entry name" value="MPG_sf"/>
</dbReference>
<dbReference type="InterPro" id="IPR011034">
    <property type="entry name" value="Formyl_transferase-like_C_sf"/>
</dbReference>
<dbReference type="GO" id="GO:0003677">
    <property type="term" value="F:DNA binding"/>
    <property type="evidence" value="ECO:0007669"/>
    <property type="project" value="InterPro"/>
</dbReference>
<keyword evidence="4 5" id="KW-0234">DNA repair</keyword>
<dbReference type="SUPFAM" id="SSF50486">
    <property type="entry name" value="FMT C-terminal domain-like"/>
    <property type="match status" value="1"/>
</dbReference>
<sequence length="208" mass="23215">MKPKGKKLPASYYASHDVNFLAKDLLGKFLCTHIDGIYTCGKIVETEAYRGPDDKAAHSYNNRRTPRTEVMYRKGGVAYIYFCYGIHHMMNVVTAPQDHPHAVLIRALEPAEGIDAMAERRKMEASDIRLTKGPGALCVALGLTKDRTGTSLYKTSTSIWIENRGINYDDSEICAGKRIGIDNAGDAVDWPWRYFVKGSKYVSAKRGC</sequence>
<proteinExistence type="inferred from homology"/>
<dbReference type="NCBIfam" id="NF002003">
    <property type="entry name" value="PRK00802.1-3"/>
    <property type="match status" value="1"/>
</dbReference>
<dbReference type="PANTHER" id="PTHR10429:SF0">
    <property type="entry name" value="DNA-3-METHYLADENINE GLYCOSYLASE"/>
    <property type="match status" value="1"/>
</dbReference>
<dbReference type="AlphaFoldDB" id="A0A9D7SSP9"/>
<evidence type="ECO:0000256" key="1">
    <source>
        <dbReference type="ARBA" id="ARBA00009232"/>
    </source>
</evidence>
<evidence type="ECO:0000256" key="4">
    <source>
        <dbReference type="ARBA" id="ARBA00023204"/>
    </source>
</evidence>
<dbReference type="EMBL" id="JADKGY010000006">
    <property type="protein sequence ID" value="MBK9982382.1"/>
    <property type="molecule type" value="Genomic_DNA"/>
</dbReference>
<evidence type="ECO:0000256" key="2">
    <source>
        <dbReference type="ARBA" id="ARBA00022763"/>
    </source>
</evidence>
<comment type="caution">
    <text evidence="6">The sequence shown here is derived from an EMBL/GenBank/DDBJ whole genome shotgun (WGS) entry which is preliminary data.</text>
</comment>
<dbReference type="GO" id="GO:0006284">
    <property type="term" value="P:base-excision repair"/>
    <property type="evidence" value="ECO:0007669"/>
    <property type="project" value="InterPro"/>
</dbReference>
<dbReference type="CDD" id="cd00540">
    <property type="entry name" value="AAG"/>
    <property type="match status" value="1"/>
</dbReference>
<dbReference type="PANTHER" id="PTHR10429">
    <property type="entry name" value="DNA-3-METHYLADENINE GLYCOSYLASE"/>
    <property type="match status" value="1"/>
</dbReference>